<proteinExistence type="predicted"/>
<dbReference type="PROSITE" id="PS50088">
    <property type="entry name" value="ANK_REPEAT"/>
    <property type="match status" value="1"/>
</dbReference>
<dbReference type="PATRIC" id="fig|1263868.3.peg.3017"/>
<reference evidence="3 4" key="1">
    <citation type="journal article" date="2013" name="Mar. Genomics">
        <title>Expression of sulfatases in Rhodopirellula baltica and the diversity of sulfatases in the genus Rhodopirellula.</title>
        <authorList>
            <person name="Wegner C.E."/>
            <person name="Richter-Heitmann T."/>
            <person name="Klindworth A."/>
            <person name="Klockow C."/>
            <person name="Richter M."/>
            <person name="Achstetter T."/>
            <person name="Glockner F.O."/>
            <person name="Harder J."/>
        </authorList>
    </citation>
    <scope>NUCLEOTIDE SEQUENCE [LARGE SCALE GENOMIC DNA]</scope>
    <source>
        <strain evidence="3 4">SH398</strain>
    </source>
</reference>
<comment type="caution">
    <text evidence="3">The sequence shown here is derived from an EMBL/GenBank/DDBJ whole genome shotgun (WGS) entry which is preliminary data.</text>
</comment>
<feature type="repeat" description="ANK" evidence="1">
    <location>
        <begin position="251"/>
        <end position="283"/>
    </location>
</feature>
<protein>
    <submittedName>
        <fullName evidence="3">Ankyrin protein</fullName>
    </submittedName>
</protein>
<keyword evidence="2" id="KW-0732">Signal</keyword>
<organism evidence="3 4">
    <name type="scientific">Rhodopirellula europaea SH398</name>
    <dbReference type="NCBI Taxonomy" id="1263868"/>
    <lineage>
        <taxon>Bacteria</taxon>
        <taxon>Pseudomonadati</taxon>
        <taxon>Planctomycetota</taxon>
        <taxon>Planctomycetia</taxon>
        <taxon>Pirellulales</taxon>
        <taxon>Pirellulaceae</taxon>
        <taxon>Rhodopirellula</taxon>
    </lineage>
</organism>
<sequence>MLFKKTFLQTVIPVVLPMALAAAMLQPTFAHSAPVSAKSEAATIQSGQVDPPTKLHEQLCEVNPNWAAILGSGAFDLASEDVVGEVKLLQKHFELVIERLGNAKVDDLNASQVKQRLANIQRLREYAVSGVFPQNIFVPGRRPVFIDPWGTHCAVGHLIATSGHPGLARRINQEHQLDELGVITTDGLKEWQLASGLRIEELALIQPHYQFRFNSQTIQYPSEIESLILGDSSALLEALEKGEVQVESRCGGKTLLHFAAAAGDLKLVKRLVEMGADLQAVSTLGCDEDEIAQGGKHSRFEVRWDGSTRVTSADHYLSKGRVYESVRGSFVADVLQDFYGGMDGKNASEYATADPRPSKHGVSMHAYYGKRLPFGNSDKESNPLDEVKNGRAEVAKWLREQGLK</sequence>
<gene>
    <name evidence="3" type="ORF">RESH_02783</name>
</gene>
<evidence type="ECO:0000313" key="3">
    <source>
        <dbReference type="EMBL" id="EMI26666.1"/>
    </source>
</evidence>
<dbReference type="Gene3D" id="1.25.40.20">
    <property type="entry name" value="Ankyrin repeat-containing domain"/>
    <property type="match status" value="1"/>
</dbReference>
<dbReference type="RefSeq" id="WP_008666974.1">
    <property type="nucleotide sequence ID" value="NZ_ANOF01000087.1"/>
</dbReference>
<dbReference type="InterPro" id="IPR002110">
    <property type="entry name" value="Ankyrin_rpt"/>
</dbReference>
<dbReference type="EMBL" id="ANOF01000087">
    <property type="protein sequence ID" value="EMI26666.1"/>
    <property type="molecule type" value="Genomic_DNA"/>
</dbReference>
<dbReference type="SUPFAM" id="SSF140860">
    <property type="entry name" value="Pseudo ankyrin repeat-like"/>
    <property type="match status" value="1"/>
</dbReference>
<accession>M5S5B8</accession>
<dbReference type="AlphaFoldDB" id="M5S5B8"/>
<dbReference type="OrthoDB" id="266110at2"/>
<dbReference type="InterPro" id="IPR036770">
    <property type="entry name" value="Ankyrin_rpt-contain_sf"/>
</dbReference>
<evidence type="ECO:0000256" key="2">
    <source>
        <dbReference type="SAM" id="SignalP"/>
    </source>
</evidence>
<keyword evidence="1" id="KW-0040">ANK repeat</keyword>
<evidence type="ECO:0000256" key="1">
    <source>
        <dbReference type="PROSITE-ProRule" id="PRU00023"/>
    </source>
</evidence>
<dbReference type="STRING" id="1263868.RESH_02783"/>
<feature type="signal peptide" evidence="2">
    <location>
        <begin position="1"/>
        <end position="32"/>
    </location>
</feature>
<dbReference type="SMART" id="SM00248">
    <property type="entry name" value="ANK"/>
    <property type="match status" value="1"/>
</dbReference>
<dbReference type="Pfam" id="PF00023">
    <property type="entry name" value="Ank"/>
    <property type="match status" value="1"/>
</dbReference>
<dbReference type="PROSITE" id="PS50297">
    <property type="entry name" value="ANK_REP_REGION"/>
    <property type="match status" value="1"/>
</dbReference>
<evidence type="ECO:0000313" key="4">
    <source>
        <dbReference type="Proteomes" id="UP000011996"/>
    </source>
</evidence>
<feature type="chain" id="PRO_5004071153" evidence="2">
    <location>
        <begin position="33"/>
        <end position="404"/>
    </location>
</feature>
<name>M5S5B8_9BACT</name>
<dbReference type="Proteomes" id="UP000011996">
    <property type="component" value="Unassembled WGS sequence"/>
</dbReference>